<keyword evidence="2" id="KW-0808">Transferase</keyword>
<dbReference type="Pfam" id="PF03062">
    <property type="entry name" value="MBOAT"/>
    <property type="match status" value="1"/>
</dbReference>
<feature type="region of interest" description="Disordered" evidence="7">
    <location>
        <begin position="1021"/>
        <end position="1050"/>
    </location>
</feature>
<dbReference type="OrthoDB" id="286734at2759"/>
<feature type="transmembrane region" description="Helical" evidence="8">
    <location>
        <begin position="178"/>
        <end position="199"/>
    </location>
</feature>
<feature type="transmembrane region" description="Helical" evidence="8">
    <location>
        <begin position="755"/>
        <end position="777"/>
    </location>
</feature>
<evidence type="ECO:0000256" key="4">
    <source>
        <dbReference type="ARBA" id="ARBA00022989"/>
    </source>
</evidence>
<evidence type="ECO:0000256" key="5">
    <source>
        <dbReference type="ARBA" id="ARBA00023136"/>
    </source>
</evidence>
<reference evidence="9 10" key="1">
    <citation type="journal article" date="2013" name="Genome Biol.">
        <title>Genome of Acanthamoeba castellanii highlights extensive lateral gene transfer and early evolution of tyrosine kinase signaling.</title>
        <authorList>
            <person name="Clarke M."/>
            <person name="Lohan A.J."/>
            <person name="Liu B."/>
            <person name="Lagkouvardos I."/>
            <person name="Roy S."/>
            <person name="Zafar N."/>
            <person name="Bertelli C."/>
            <person name="Schilde C."/>
            <person name="Kianianmomeni A."/>
            <person name="Burglin T.R."/>
            <person name="Frech C."/>
            <person name="Turcotte B."/>
            <person name="Kopec K.O."/>
            <person name="Synnott J.M."/>
            <person name="Choo C."/>
            <person name="Paponov I."/>
            <person name="Finkler A."/>
            <person name="Soon Heng Tan C."/>
            <person name="Hutchins A.P."/>
            <person name="Weinmeier T."/>
            <person name="Rattei T."/>
            <person name="Chu J.S."/>
            <person name="Gimenez G."/>
            <person name="Irimia M."/>
            <person name="Rigden D.J."/>
            <person name="Fitzpatrick D.A."/>
            <person name="Lorenzo-Morales J."/>
            <person name="Bateman A."/>
            <person name="Chiu C.H."/>
            <person name="Tang P."/>
            <person name="Hegemann P."/>
            <person name="Fromm H."/>
            <person name="Raoult D."/>
            <person name="Greub G."/>
            <person name="Miranda-Saavedra D."/>
            <person name="Chen N."/>
            <person name="Nash P."/>
            <person name="Ginger M.L."/>
            <person name="Horn M."/>
            <person name="Schaap P."/>
            <person name="Caler L."/>
            <person name="Loftus B."/>
        </authorList>
    </citation>
    <scope>NUCLEOTIDE SEQUENCE [LARGE SCALE GENOMIC DNA]</scope>
    <source>
        <strain evidence="9 10">Neff</strain>
    </source>
</reference>
<feature type="compositionally biased region" description="Acidic residues" evidence="7">
    <location>
        <begin position="1021"/>
        <end position="1031"/>
    </location>
</feature>
<evidence type="ECO:0000313" key="10">
    <source>
        <dbReference type="Proteomes" id="UP000011083"/>
    </source>
</evidence>
<dbReference type="GO" id="GO:0016020">
    <property type="term" value="C:membrane"/>
    <property type="evidence" value="ECO:0007669"/>
    <property type="project" value="UniProtKB-SubCell"/>
</dbReference>
<evidence type="ECO:0000256" key="3">
    <source>
        <dbReference type="ARBA" id="ARBA00022692"/>
    </source>
</evidence>
<dbReference type="EMBL" id="KB008114">
    <property type="protein sequence ID" value="ELR12463.1"/>
    <property type="molecule type" value="Genomic_DNA"/>
</dbReference>
<dbReference type="InterPro" id="IPR004299">
    <property type="entry name" value="MBOAT_fam"/>
</dbReference>
<feature type="transmembrane region" description="Helical" evidence="8">
    <location>
        <begin position="940"/>
        <end position="964"/>
    </location>
</feature>
<dbReference type="SUPFAM" id="SSF53649">
    <property type="entry name" value="Alkaline phosphatase-like"/>
    <property type="match status" value="1"/>
</dbReference>
<dbReference type="VEuPathDB" id="AmoebaDB:ACA1_329960"/>
<dbReference type="PANTHER" id="PTHR13906:SF4">
    <property type="entry name" value="LYSOPHOSPHOLIPID ACYLTRANSFERASE 6"/>
    <property type="match status" value="1"/>
</dbReference>
<feature type="transmembrane region" description="Helical" evidence="8">
    <location>
        <begin position="648"/>
        <end position="666"/>
    </location>
</feature>
<keyword evidence="10" id="KW-1185">Reference proteome</keyword>
<keyword evidence="6" id="KW-0012">Acyltransferase</keyword>
<dbReference type="STRING" id="1257118.L8GI83"/>
<evidence type="ECO:0000256" key="6">
    <source>
        <dbReference type="ARBA" id="ARBA00023315"/>
    </source>
</evidence>
<dbReference type="InterPro" id="IPR017850">
    <property type="entry name" value="Alkaline_phosphatase_core_sf"/>
</dbReference>
<protein>
    <submittedName>
        <fullName evidence="9">MBOAT family protein</fullName>
    </submittedName>
</protein>
<dbReference type="PANTHER" id="PTHR13906">
    <property type="entry name" value="PORCUPINE"/>
    <property type="match status" value="1"/>
</dbReference>
<feature type="transmembrane region" description="Helical" evidence="8">
    <location>
        <begin position="797"/>
        <end position="824"/>
    </location>
</feature>
<name>L8GI83_ACACF</name>
<evidence type="ECO:0000256" key="7">
    <source>
        <dbReference type="SAM" id="MobiDB-lite"/>
    </source>
</evidence>
<keyword evidence="5 8" id="KW-0472">Membrane</keyword>
<evidence type="ECO:0000256" key="1">
    <source>
        <dbReference type="ARBA" id="ARBA00004141"/>
    </source>
</evidence>
<evidence type="ECO:0000313" key="9">
    <source>
        <dbReference type="EMBL" id="ELR12463.1"/>
    </source>
</evidence>
<keyword evidence="4 8" id="KW-1133">Transmembrane helix</keyword>
<proteinExistence type="predicted"/>
<dbReference type="AlphaFoldDB" id="L8GI83"/>
<feature type="compositionally biased region" description="Acidic residues" evidence="7">
    <location>
        <begin position="1038"/>
        <end position="1047"/>
    </location>
</feature>
<comment type="subcellular location">
    <subcellularLocation>
        <location evidence="1">Membrane</location>
        <topology evidence="1">Multi-pass membrane protein</topology>
    </subcellularLocation>
</comment>
<feature type="transmembrane region" description="Helical" evidence="8">
    <location>
        <begin position="896"/>
        <end position="920"/>
    </location>
</feature>
<gene>
    <name evidence="9" type="ORF">ACA1_329960</name>
</gene>
<dbReference type="RefSeq" id="XP_004334476.1">
    <property type="nucleotide sequence ID" value="XM_004334428.1"/>
</dbReference>
<organism evidence="9 10">
    <name type="scientific">Acanthamoeba castellanii (strain ATCC 30010 / Neff)</name>
    <dbReference type="NCBI Taxonomy" id="1257118"/>
    <lineage>
        <taxon>Eukaryota</taxon>
        <taxon>Amoebozoa</taxon>
        <taxon>Discosea</taxon>
        <taxon>Longamoebia</taxon>
        <taxon>Centramoebida</taxon>
        <taxon>Acanthamoebidae</taxon>
        <taxon>Acanthamoeba</taxon>
    </lineage>
</organism>
<feature type="transmembrane region" description="Helical" evidence="8">
    <location>
        <begin position="28"/>
        <end position="44"/>
    </location>
</feature>
<feature type="transmembrane region" description="Helical" evidence="8">
    <location>
        <begin position="56"/>
        <end position="79"/>
    </location>
</feature>
<accession>L8GI83</accession>
<evidence type="ECO:0000256" key="8">
    <source>
        <dbReference type="SAM" id="Phobius"/>
    </source>
</evidence>
<dbReference type="GeneID" id="14912980"/>
<feature type="transmembrane region" description="Helical" evidence="8">
    <location>
        <begin position="99"/>
        <end position="115"/>
    </location>
</feature>
<dbReference type="KEGG" id="acan:ACA1_329960"/>
<dbReference type="GO" id="GO:0030258">
    <property type="term" value="P:lipid modification"/>
    <property type="evidence" value="ECO:0007669"/>
    <property type="project" value="TreeGrafter"/>
</dbReference>
<dbReference type="Gene3D" id="3.40.720.10">
    <property type="entry name" value="Alkaline Phosphatase, subunit A"/>
    <property type="match status" value="1"/>
</dbReference>
<evidence type="ECO:0000256" key="2">
    <source>
        <dbReference type="ARBA" id="ARBA00022679"/>
    </source>
</evidence>
<dbReference type="Proteomes" id="UP000011083">
    <property type="component" value="Unassembled WGS sequence"/>
</dbReference>
<dbReference type="GO" id="GO:0016746">
    <property type="term" value="F:acyltransferase activity"/>
    <property type="evidence" value="ECO:0007669"/>
    <property type="project" value="UniProtKB-KW"/>
</dbReference>
<dbReference type="InterPro" id="IPR049941">
    <property type="entry name" value="LPLAT_7/PORCN-like"/>
</dbReference>
<sequence>MEALLDPLSWWWVTEELLARRLGVKPEMVRYLTCLALVYPLALLHRQLPSTRARHLLALVAGLALAFANFGLDALHFVISATVPYILCALAPRQRLMPIAVFIFALAYISAGHLQRMYQSAALGGPVVHWTSPQMLLTVKISSFAWAYYDGHGRPAGELLPSQEQRAVRGGLPSLLHYYSYVFFFAGFLTGPIAEYREYAEFTDRSMFAKEKGGRIPGGSWKAGVARLGMALAAVPLFYLHQKFPETFATSPEFLEKSIWYRWLYVMVSSELGFDKYYVVFFLGEGAIMLSGLGYNGRDANGHVLWDRLLMLRLIPFKLAQDPSTLAANWNIVSANWLKRYVYVRLLPARTNVVADKAGAPLPPAKPVGFVRQIVPFFATFFVSAIWHAISNTTQVLTRLVDLLDNETTLVITSDHGHIDRGGHGGTHPQLKAIPLIVYQRGSGLGKGVKVDYPPAESDKSDLPEPKLPIGGSDGGGDDSANYEGAKRSAGDVDTDDDIVANQAATSTLTYGLSAERAQSNLAVVGTVCGLLGIPLPRQSLGLVVEEVIDHLLVADPHHREAVYRDLFLQKKALVYELLQVLDVDMGPLTATLNYSVSDTTTDDCMTSATTATPEARVECYKAKANHLLRAWYANRDDELEARVTRNVLINLGVTLVALGLVLGLVQRYSLANPRAIPAYVWRAGAVPLARRLIRAGRALARRGLRRPLTINGMGDGLSALEEVDDDGSVVVVAELNDAAERDTAGSEAAQDMQALLGSFVVVGTYYLINIVAVVLYCKQQGNDWDFTLWNFDVDAYLYLALIPVMSVFVFLILAHLHSFVVVYRTIRRLRAADCVHETALVLVYQLYPSSSLTPGGDHHQWPGGWKTSFRSTLRCSCSAAYQAAMVVERYLFAHYTLLVAVMGMVVIKALEGCYGVFLLPGMWRVVLLNDQTWDLRFRLIGVELMQAPLFGLALLQLGLLLYLPRFSASSALFDLLFTRRRRTCGAARHAHRSLPTQEEFAEDNNGSELVVDRFVADQAADDDDDNDNENENGTRGEEDDEEDEIESVPVDDLPALLARAASQVGRVASPIVFFEAQALQEMV</sequence>
<feature type="region of interest" description="Disordered" evidence="7">
    <location>
        <begin position="449"/>
        <end position="495"/>
    </location>
</feature>
<keyword evidence="3 8" id="KW-0812">Transmembrane</keyword>